<dbReference type="Gene3D" id="3.10.10.10">
    <property type="entry name" value="HIV Type 1 Reverse Transcriptase, subunit A, domain 1"/>
    <property type="match status" value="1"/>
</dbReference>
<evidence type="ECO:0000256" key="5">
    <source>
        <dbReference type="ARBA" id="ARBA00022759"/>
    </source>
</evidence>
<dbReference type="Pfam" id="PF00078">
    <property type="entry name" value="RVT_1"/>
    <property type="match status" value="1"/>
</dbReference>
<dbReference type="SMART" id="SM00343">
    <property type="entry name" value="ZnF_C2HC"/>
    <property type="match status" value="1"/>
</dbReference>
<dbReference type="WBParaSite" id="TREG1_50630.1">
    <property type="protein sequence ID" value="TREG1_50630.1"/>
    <property type="gene ID" value="TREG1_50630"/>
</dbReference>
<evidence type="ECO:0000313" key="13">
    <source>
        <dbReference type="WBParaSite" id="TREG1_50630.1"/>
    </source>
</evidence>
<dbReference type="Gene3D" id="1.10.340.70">
    <property type="match status" value="1"/>
</dbReference>
<dbReference type="EC" id="2.7.7.49" evidence="1"/>
<dbReference type="InterPro" id="IPR001878">
    <property type="entry name" value="Znf_CCHC"/>
</dbReference>
<dbReference type="GO" id="GO:0015074">
    <property type="term" value="P:DNA integration"/>
    <property type="evidence" value="ECO:0007669"/>
    <property type="project" value="InterPro"/>
</dbReference>
<evidence type="ECO:0000256" key="4">
    <source>
        <dbReference type="ARBA" id="ARBA00022722"/>
    </source>
</evidence>
<dbReference type="GO" id="GO:0003964">
    <property type="term" value="F:RNA-directed DNA polymerase activity"/>
    <property type="evidence" value="ECO:0007669"/>
    <property type="project" value="UniProtKB-KW"/>
</dbReference>
<dbReference type="InterPro" id="IPR041373">
    <property type="entry name" value="RT_RNaseH"/>
</dbReference>
<evidence type="ECO:0000256" key="7">
    <source>
        <dbReference type="ARBA" id="ARBA00022918"/>
    </source>
</evidence>
<keyword evidence="2" id="KW-0808">Transferase</keyword>
<dbReference type="GO" id="GO:0008270">
    <property type="term" value="F:zinc ion binding"/>
    <property type="evidence" value="ECO:0007669"/>
    <property type="project" value="UniProtKB-KW"/>
</dbReference>
<evidence type="ECO:0000256" key="1">
    <source>
        <dbReference type="ARBA" id="ARBA00012493"/>
    </source>
</evidence>
<feature type="domain" description="CCHC-type" evidence="9">
    <location>
        <begin position="232"/>
        <end position="248"/>
    </location>
</feature>
<keyword evidence="8" id="KW-0862">Zinc</keyword>
<feature type="domain" description="Reverse transcriptase" evidence="10">
    <location>
        <begin position="430"/>
        <end position="623"/>
    </location>
</feature>
<dbReference type="Pfam" id="PF00665">
    <property type="entry name" value="rve"/>
    <property type="match status" value="1"/>
</dbReference>
<dbReference type="InterPro" id="IPR021109">
    <property type="entry name" value="Peptidase_aspartic_dom_sf"/>
</dbReference>
<dbReference type="Gene3D" id="3.30.420.10">
    <property type="entry name" value="Ribonuclease H-like superfamily/Ribonuclease H"/>
    <property type="match status" value="1"/>
</dbReference>
<keyword evidence="12" id="KW-1185">Reference proteome</keyword>
<dbReference type="SUPFAM" id="SSF53098">
    <property type="entry name" value="Ribonuclease H-like"/>
    <property type="match status" value="1"/>
</dbReference>
<evidence type="ECO:0000259" key="10">
    <source>
        <dbReference type="PROSITE" id="PS50878"/>
    </source>
</evidence>
<dbReference type="PROSITE" id="PS50158">
    <property type="entry name" value="ZF_CCHC"/>
    <property type="match status" value="1"/>
</dbReference>
<dbReference type="InterPro" id="IPR043502">
    <property type="entry name" value="DNA/RNA_pol_sf"/>
</dbReference>
<keyword evidence="3" id="KW-0548">Nucleotidyltransferase</keyword>
<dbReference type="InterPro" id="IPR036397">
    <property type="entry name" value="RNaseH_sf"/>
</dbReference>
<dbReference type="PROSITE" id="PS50994">
    <property type="entry name" value="INTEGRASE"/>
    <property type="match status" value="1"/>
</dbReference>
<evidence type="ECO:0000259" key="11">
    <source>
        <dbReference type="PROSITE" id="PS50994"/>
    </source>
</evidence>
<accession>A0AA85JYJ8</accession>
<protein>
    <recommendedName>
        <fullName evidence="1">RNA-directed DNA polymerase</fullName>
        <ecNumber evidence="1">2.7.7.49</ecNumber>
    </recommendedName>
</protein>
<evidence type="ECO:0000256" key="6">
    <source>
        <dbReference type="ARBA" id="ARBA00022801"/>
    </source>
</evidence>
<dbReference type="GO" id="GO:0004519">
    <property type="term" value="F:endonuclease activity"/>
    <property type="evidence" value="ECO:0007669"/>
    <property type="project" value="UniProtKB-KW"/>
</dbReference>
<dbReference type="AlphaFoldDB" id="A0AA85JYJ8"/>
<keyword evidence="8" id="KW-0863">Zinc-finger</keyword>
<evidence type="ECO:0000256" key="2">
    <source>
        <dbReference type="ARBA" id="ARBA00022679"/>
    </source>
</evidence>
<dbReference type="InterPro" id="IPR001584">
    <property type="entry name" value="Integrase_cat-core"/>
</dbReference>
<evidence type="ECO:0000313" key="12">
    <source>
        <dbReference type="Proteomes" id="UP000050795"/>
    </source>
</evidence>
<evidence type="ECO:0000256" key="8">
    <source>
        <dbReference type="PROSITE-ProRule" id="PRU00047"/>
    </source>
</evidence>
<keyword evidence="4" id="KW-0540">Nuclease</keyword>
<dbReference type="InterPro" id="IPR012337">
    <property type="entry name" value="RNaseH-like_sf"/>
</dbReference>
<feature type="domain" description="Integrase catalytic" evidence="11">
    <location>
        <begin position="971"/>
        <end position="1132"/>
    </location>
</feature>
<dbReference type="Gene3D" id="4.10.60.10">
    <property type="entry name" value="Zinc finger, CCHC-type"/>
    <property type="match status" value="1"/>
</dbReference>
<organism evidence="12 13">
    <name type="scientific">Trichobilharzia regenti</name>
    <name type="common">Nasal bird schistosome</name>
    <dbReference type="NCBI Taxonomy" id="157069"/>
    <lineage>
        <taxon>Eukaryota</taxon>
        <taxon>Metazoa</taxon>
        <taxon>Spiralia</taxon>
        <taxon>Lophotrochozoa</taxon>
        <taxon>Platyhelminthes</taxon>
        <taxon>Trematoda</taxon>
        <taxon>Digenea</taxon>
        <taxon>Strigeidida</taxon>
        <taxon>Schistosomatoidea</taxon>
        <taxon>Schistosomatidae</taxon>
        <taxon>Trichobilharzia</taxon>
    </lineage>
</organism>
<dbReference type="InterPro" id="IPR000477">
    <property type="entry name" value="RT_dom"/>
</dbReference>
<dbReference type="PROSITE" id="PS50878">
    <property type="entry name" value="RT_POL"/>
    <property type="match status" value="1"/>
</dbReference>
<dbReference type="InterPro" id="IPR050951">
    <property type="entry name" value="Retrovirus_Pol_polyprotein"/>
</dbReference>
<dbReference type="PROSITE" id="PS00141">
    <property type="entry name" value="ASP_PROTEASE"/>
    <property type="match status" value="1"/>
</dbReference>
<evidence type="ECO:0000256" key="3">
    <source>
        <dbReference type="ARBA" id="ARBA00022695"/>
    </source>
</evidence>
<dbReference type="Pfam" id="PF17917">
    <property type="entry name" value="RT_RNaseH"/>
    <property type="match status" value="1"/>
</dbReference>
<keyword evidence="8" id="KW-0479">Metal-binding</keyword>
<reference evidence="12" key="1">
    <citation type="submission" date="2022-06" db="EMBL/GenBank/DDBJ databases">
        <authorList>
            <person name="Berger JAMES D."/>
            <person name="Berger JAMES D."/>
        </authorList>
    </citation>
    <scope>NUCLEOTIDE SEQUENCE [LARGE SCALE GENOMIC DNA]</scope>
</reference>
<dbReference type="GO" id="GO:0004190">
    <property type="term" value="F:aspartic-type endopeptidase activity"/>
    <property type="evidence" value="ECO:0007669"/>
    <property type="project" value="InterPro"/>
</dbReference>
<reference evidence="13" key="2">
    <citation type="submission" date="2023-11" db="UniProtKB">
        <authorList>
            <consortium name="WormBaseParasite"/>
        </authorList>
    </citation>
    <scope>IDENTIFICATION</scope>
</reference>
<dbReference type="Pfam" id="PF17921">
    <property type="entry name" value="Integrase_H2C2"/>
    <property type="match status" value="1"/>
</dbReference>
<sequence>MELNNLGKFPINGSPREIADYLECFDAWCISKNVRDDKIPAHFITAIGLDAYSLVKNLAFPDKPISLPYAKLRELLIDHFHITTFETRERAQFNKLVRAPNQKIRDFILQLQIQASKCNFGDQLHTQLRDRLIAGINIPKLEKELIQIPSCTFQTAKDLCITYEDVNNEYSAPTTSVSDVMLSKVENTSGHGKQSKLPSTGNRMQPEIKNIKPCLSCGKLHLRSTCRFRGAKCHKCGKVGHIKTVCRSSNTYVTQNPDNSSNLSGKMQSMSLSTFPNTQSHLMRTFTTSSGKSHCFIIDTGSTESIISKKDLQSICKNVQIDPTTSSITGITGHKLPLIGATNISLKSDSGNFVNIPFLVSEYGPSLLGLKALRLLNVEISLCTELFDESLFRELLLQCSKSVGGMKIQPIHLEIEGDPIFLKRRLIPYGLRDAVKKELDKLVEQGILMPVESSNWATPIVTPLKADGKTPRICGDYRLTLNSRLLQQSCTTLETEDILYKLHGSRYFSKIDLKDAYLQIPLDEASSALTTINTPFGLFKYKFLPFGLKVSPAIFQNVINQMIDGLDGVESYQDDIIVHGPNIELHNERLLKLFRRLCENNVLVNPSKCHFTLSSVSCLGYTVDSEGFRPDASRLAPLIQAPSPNNMSSLRSWIGTLQFYSRFIPNFTQRLSPLFEIVSSKQFKWEQQHENILRKTLEFLNKQAFLRPFSSKDKSVLTTDASPMGIAAVLEQNGQPVICISRRLSKSEQGYSQTQKEALAVVWAIRRLHKYLFGTKFHIVTDHQALKFIYNPEKSLNKSSAAMVQRWSLELSAYDYTIEHRSAKDIPHADFLSRYSLFENTANDTDCLLVQPLPVDRVRLINDTRKYYGCVINATKRGWNVQCKRRFPDFYKRRDEISVHPEGFLCLNDRIIIPPTLRSAILDDLHSAHLGADKMKSLARLTCWWPEIDADINKRSKSCSSCLHKMSYGKSSWTPWPASCEVWQRIHADYCGPFLNSYYALVIVDSYSRWPEVIITDSPNAKFTHRALRKVFSREGIPDVLVTDNGTHFTEKNFNDWLKHIGCRHLYTAPRHPQSNGLAENFVRTLKSAIASMSPQNFDELERCVDNFLLQYRNAEHTSTRESPAKLFKSRILRKHLMSTTSDVHYYRGNDYRPSIGIILQRMGNRMVKILDIEDNSVHNRHLDQVRINEVGRSDYDYNDSATNPDFVDNSEISLDDTDGNNITESVRRSQRLASKPRYHYKYARRHSVCGGCGD</sequence>
<dbReference type="Gene3D" id="2.40.70.10">
    <property type="entry name" value="Acid Proteases"/>
    <property type="match status" value="1"/>
</dbReference>
<dbReference type="PANTHER" id="PTHR37984">
    <property type="entry name" value="PROTEIN CBG26694"/>
    <property type="match status" value="1"/>
</dbReference>
<dbReference type="GO" id="GO:0003676">
    <property type="term" value="F:nucleic acid binding"/>
    <property type="evidence" value="ECO:0007669"/>
    <property type="project" value="InterPro"/>
</dbReference>
<name>A0AA85JYJ8_TRIRE</name>
<keyword evidence="6" id="KW-0378">Hydrolase</keyword>
<dbReference type="CDD" id="cd09274">
    <property type="entry name" value="RNase_HI_RT_Ty3"/>
    <property type="match status" value="1"/>
</dbReference>
<dbReference type="InterPro" id="IPR001969">
    <property type="entry name" value="Aspartic_peptidase_AS"/>
</dbReference>
<keyword evidence="7" id="KW-0695">RNA-directed DNA polymerase</keyword>
<dbReference type="SUPFAM" id="SSF56672">
    <property type="entry name" value="DNA/RNA polymerases"/>
    <property type="match status" value="1"/>
</dbReference>
<dbReference type="CDD" id="cd01647">
    <property type="entry name" value="RT_LTR"/>
    <property type="match status" value="1"/>
</dbReference>
<evidence type="ECO:0000259" key="9">
    <source>
        <dbReference type="PROSITE" id="PS50158"/>
    </source>
</evidence>
<dbReference type="GO" id="GO:0006508">
    <property type="term" value="P:proteolysis"/>
    <property type="evidence" value="ECO:0007669"/>
    <property type="project" value="InterPro"/>
</dbReference>
<dbReference type="Proteomes" id="UP000050795">
    <property type="component" value="Unassembled WGS sequence"/>
</dbReference>
<proteinExistence type="predicted"/>
<dbReference type="SUPFAM" id="SSF50630">
    <property type="entry name" value="Acid proteases"/>
    <property type="match status" value="1"/>
</dbReference>
<dbReference type="PANTHER" id="PTHR37984:SF5">
    <property type="entry name" value="PROTEIN NYNRIN-LIKE"/>
    <property type="match status" value="1"/>
</dbReference>
<dbReference type="InterPro" id="IPR041588">
    <property type="entry name" value="Integrase_H2C2"/>
</dbReference>
<keyword evidence="5" id="KW-0255">Endonuclease</keyword>
<dbReference type="InterPro" id="IPR043128">
    <property type="entry name" value="Rev_trsase/Diguanyl_cyclase"/>
</dbReference>
<dbReference type="Gene3D" id="3.30.70.270">
    <property type="match status" value="2"/>
</dbReference>